<proteinExistence type="predicted"/>
<protein>
    <submittedName>
        <fullName evidence="1">Uncharacterized protein</fullName>
    </submittedName>
</protein>
<dbReference type="Proteomes" id="UP000017023">
    <property type="component" value="Unassembled WGS sequence"/>
</dbReference>
<dbReference type="AlphaFoldDB" id="U2KUI5"/>
<accession>U2KUI5</accession>
<dbReference type="PATRIC" id="fig|1395125.3.peg.971"/>
<evidence type="ECO:0000313" key="1">
    <source>
        <dbReference type="EMBL" id="ERK02117.1"/>
    </source>
</evidence>
<reference evidence="1 2" key="1">
    <citation type="submission" date="2013-08" db="EMBL/GenBank/DDBJ databases">
        <authorList>
            <person name="Durkin A.S."/>
            <person name="Haft D.R."/>
            <person name="McCorrison J."/>
            <person name="Torralba M."/>
            <person name="Gillis M."/>
            <person name="Haft D.H."/>
            <person name="Methe B."/>
            <person name="Sutton G."/>
            <person name="Nelson K.E."/>
        </authorList>
    </citation>
    <scope>NUCLEOTIDE SEQUENCE [LARGE SCALE GENOMIC DNA]</scope>
    <source>
        <strain evidence="1 2">F0493</strain>
    </source>
</reference>
<organism evidence="1 2">
    <name type="scientific">Segatella salivae F0493</name>
    <dbReference type="NCBI Taxonomy" id="1395125"/>
    <lineage>
        <taxon>Bacteria</taxon>
        <taxon>Pseudomonadati</taxon>
        <taxon>Bacteroidota</taxon>
        <taxon>Bacteroidia</taxon>
        <taxon>Bacteroidales</taxon>
        <taxon>Prevotellaceae</taxon>
        <taxon>Segatella</taxon>
    </lineage>
</organism>
<gene>
    <name evidence="1" type="ORF">HMPREF9145_0366</name>
</gene>
<dbReference type="EMBL" id="AWGW01000007">
    <property type="protein sequence ID" value="ERK02117.1"/>
    <property type="molecule type" value="Genomic_DNA"/>
</dbReference>
<comment type="caution">
    <text evidence="1">The sequence shown here is derived from an EMBL/GenBank/DDBJ whole genome shotgun (WGS) entry which is preliminary data.</text>
</comment>
<evidence type="ECO:0000313" key="2">
    <source>
        <dbReference type="Proteomes" id="UP000017023"/>
    </source>
</evidence>
<name>U2KUI5_9BACT</name>
<sequence>MIKHCNAWENIIPMAQNQIIYHVVYAKMQDDVYTLRRTMIDIVRRSL</sequence>